<dbReference type="GO" id="GO:0005886">
    <property type="term" value="C:plasma membrane"/>
    <property type="evidence" value="ECO:0007669"/>
    <property type="project" value="UniProtKB-SubCell"/>
</dbReference>
<dbReference type="AlphaFoldDB" id="A0A2X3EYS1"/>
<proteinExistence type="inferred from homology"/>
<feature type="transmembrane region" description="Helical" evidence="8">
    <location>
        <begin position="216"/>
        <end position="249"/>
    </location>
</feature>
<comment type="subcellular location">
    <subcellularLocation>
        <location evidence="1">Cell membrane</location>
        <topology evidence="1">Multi-pass membrane protein</topology>
    </subcellularLocation>
</comment>
<feature type="transmembrane region" description="Helical" evidence="8">
    <location>
        <begin position="151"/>
        <end position="174"/>
    </location>
</feature>
<evidence type="ECO:0000256" key="5">
    <source>
        <dbReference type="ARBA" id="ARBA00022692"/>
    </source>
</evidence>
<feature type="transmembrane region" description="Helical" evidence="8">
    <location>
        <begin position="87"/>
        <end position="104"/>
    </location>
</feature>
<evidence type="ECO:0000256" key="7">
    <source>
        <dbReference type="ARBA" id="ARBA00023136"/>
    </source>
</evidence>
<evidence type="ECO:0000256" key="2">
    <source>
        <dbReference type="ARBA" id="ARBA00010735"/>
    </source>
</evidence>
<gene>
    <name evidence="9" type="primary">ygaZ</name>
    <name evidence="9" type="ORF">NCTC9128_03675</name>
</gene>
<dbReference type="InterPro" id="IPR011606">
    <property type="entry name" value="Brnchd-chn_aa_trnsp_permease"/>
</dbReference>
<evidence type="ECO:0000256" key="3">
    <source>
        <dbReference type="ARBA" id="ARBA00022448"/>
    </source>
</evidence>
<evidence type="ECO:0000256" key="8">
    <source>
        <dbReference type="SAM" id="Phobius"/>
    </source>
</evidence>
<dbReference type="PANTHER" id="PTHR34979:SF1">
    <property type="entry name" value="INNER MEMBRANE PROTEIN YGAZ"/>
    <property type="match status" value="1"/>
</dbReference>
<protein>
    <submittedName>
        <fullName evidence="9">AzlC family protein</fullName>
    </submittedName>
</protein>
<feature type="transmembrane region" description="Helical" evidence="8">
    <location>
        <begin position="33"/>
        <end position="50"/>
    </location>
</feature>
<organism evidence="9 10">
    <name type="scientific">Klebsiella pneumoniae</name>
    <dbReference type="NCBI Taxonomy" id="573"/>
    <lineage>
        <taxon>Bacteria</taxon>
        <taxon>Pseudomonadati</taxon>
        <taxon>Pseudomonadota</taxon>
        <taxon>Gammaproteobacteria</taxon>
        <taxon>Enterobacterales</taxon>
        <taxon>Enterobacteriaceae</taxon>
        <taxon>Klebsiella/Raoultella group</taxon>
        <taxon>Klebsiella</taxon>
        <taxon>Klebsiella pneumoniae complex</taxon>
    </lineage>
</organism>
<dbReference type="GO" id="GO:1903785">
    <property type="term" value="P:L-valine transmembrane transport"/>
    <property type="evidence" value="ECO:0007669"/>
    <property type="project" value="TreeGrafter"/>
</dbReference>
<evidence type="ECO:0000256" key="1">
    <source>
        <dbReference type="ARBA" id="ARBA00004651"/>
    </source>
</evidence>
<accession>A0A2X3EYS1</accession>
<dbReference type="EMBL" id="UAWN01000012">
    <property type="protein sequence ID" value="SQC15580.1"/>
    <property type="molecule type" value="Genomic_DNA"/>
</dbReference>
<dbReference type="Pfam" id="PF03591">
    <property type="entry name" value="AzlC"/>
    <property type="match status" value="1"/>
</dbReference>
<keyword evidence="6 8" id="KW-1133">Transmembrane helix</keyword>
<sequence>MDPAISYSYGKPAPLTCALPERVATVGEGVKDSLPIVISYLPVAFAFGLNATRLGFTPLESLFFSCIIYAGASQFVITAMLAAGSSLWVAALTVMAMDVRHVLYGPSLRSRIRSALDKKKTALWAFGLTDEVFAAATARLVRDNRRWSENWMLGLAFTSWASWVCGTLAGAWSGNGLLVDYPAVEAALGFMLPALFMSFLLASFQRQQSLCVTAALAGALGGILLFSIPAAILAGIVCGCLTALLQAMLKGMPDEQ</sequence>
<evidence type="ECO:0000256" key="4">
    <source>
        <dbReference type="ARBA" id="ARBA00022475"/>
    </source>
</evidence>
<keyword evidence="4" id="KW-1003">Cell membrane</keyword>
<evidence type="ECO:0000313" key="9">
    <source>
        <dbReference type="EMBL" id="SQC15580.1"/>
    </source>
</evidence>
<evidence type="ECO:0000256" key="6">
    <source>
        <dbReference type="ARBA" id="ARBA00022989"/>
    </source>
</evidence>
<feature type="transmembrane region" description="Helical" evidence="8">
    <location>
        <begin position="186"/>
        <end position="204"/>
    </location>
</feature>
<dbReference type="Proteomes" id="UP000251088">
    <property type="component" value="Unassembled WGS sequence"/>
</dbReference>
<keyword evidence="5 8" id="KW-0812">Transmembrane</keyword>
<keyword evidence="3" id="KW-0813">Transport</keyword>
<evidence type="ECO:0000313" key="10">
    <source>
        <dbReference type="Proteomes" id="UP000251088"/>
    </source>
</evidence>
<feature type="transmembrane region" description="Helical" evidence="8">
    <location>
        <begin position="62"/>
        <end position="81"/>
    </location>
</feature>
<dbReference type="PANTHER" id="PTHR34979">
    <property type="entry name" value="INNER MEMBRANE PROTEIN YGAZ"/>
    <property type="match status" value="1"/>
</dbReference>
<comment type="similarity">
    <text evidence="2">Belongs to the AzlC family.</text>
</comment>
<keyword evidence="7 8" id="KW-0472">Membrane</keyword>
<reference evidence="9 10" key="1">
    <citation type="submission" date="2018-06" db="EMBL/GenBank/DDBJ databases">
        <authorList>
            <consortium name="Pathogen Informatics"/>
            <person name="Doyle S."/>
        </authorList>
    </citation>
    <scope>NUCLEOTIDE SEQUENCE [LARGE SCALE GENOMIC DNA]</scope>
    <source>
        <strain evidence="9 10">NCTC9128</strain>
    </source>
</reference>
<name>A0A2X3EYS1_KLEPN</name>